<dbReference type="EMBL" id="JBHSKF010000001">
    <property type="protein sequence ID" value="MFC5285618.1"/>
    <property type="molecule type" value="Genomic_DNA"/>
</dbReference>
<proteinExistence type="predicted"/>
<organism evidence="5 6">
    <name type="scientific">Actinokineospora guangxiensis</name>
    <dbReference type="NCBI Taxonomy" id="1490288"/>
    <lineage>
        <taxon>Bacteria</taxon>
        <taxon>Bacillati</taxon>
        <taxon>Actinomycetota</taxon>
        <taxon>Actinomycetes</taxon>
        <taxon>Pseudonocardiales</taxon>
        <taxon>Pseudonocardiaceae</taxon>
        <taxon>Actinokineospora</taxon>
    </lineage>
</organism>
<dbReference type="CDD" id="cd00090">
    <property type="entry name" value="HTH_ARSR"/>
    <property type="match status" value="1"/>
</dbReference>
<dbReference type="PANTHER" id="PTHR33154">
    <property type="entry name" value="TRANSCRIPTIONAL REGULATOR, ARSR FAMILY"/>
    <property type="match status" value="1"/>
</dbReference>
<protein>
    <submittedName>
        <fullName evidence="5">ArsR/SmtB family transcription factor</fullName>
    </submittedName>
</protein>
<evidence type="ECO:0000259" key="4">
    <source>
        <dbReference type="SMART" id="SM00418"/>
    </source>
</evidence>
<feature type="domain" description="HTH arsR-type" evidence="4">
    <location>
        <begin position="11"/>
        <end position="95"/>
    </location>
</feature>
<dbReference type="InterPro" id="IPR011991">
    <property type="entry name" value="ArsR-like_HTH"/>
</dbReference>
<reference evidence="6" key="1">
    <citation type="journal article" date="2019" name="Int. J. Syst. Evol. Microbiol.">
        <title>The Global Catalogue of Microorganisms (GCM) 10K type strain sequencing project: providing services to taxonomists for standard genome sequencing and annotation.</title>
        <authorList>
            <consortium name="The Broad Institute Genomics Platform"/>
            <consortium name="The Broad Institute Genome Sequencing Center for Infectious Disease"/>
            <person name="Wu L."/>
            <person name="Ma J."/>
        </authorList>
    </citation>
    <scope>NUCLEOTIDE SEQUENCE [LARGE SCALE GENOMIC DNA]</scope>
    <source>
        <strain evidence="6">CCUG 59778</strain>
    </source>
</reference>
<gene>
    <name evidence="5" type="ORF">ACFPM7_01015</name>
</gene>
<dbReference type="Gene3D" id="1.10.10.10">
    <property type="entry name" value="Winged helix-like DNA-binding domain superfamily/Winged helix DNA-binding domain"/>
    <property type="match status" value="1"/>
</dbReference>
<accession>A0ABW0EHA9</accession>
<dbReference type="PANTHER" id="PTHR33154:SF15">
    <property type="entry name" value="REGULATORY PROTEIN ARSR"/>
    <property type="match status" value="1"/>
</dbReference>
<comment type="caution">
    <text evidence="5">The sequence shown here is derived from an EMBL/GenBank/DDBJ whole genome shotgun (WGS) entry which is preliminary data.</text>
</comment>
<evidence type="ECO:0000313" key="5">
    <source>
        <dbReference type="EMBL" id="MFC5285618.1"/>
    </source>
</evidence>
<dbReference type="Proteomes" id="UP001596157">
    <property type="component" value="Unassembled WGS sequence"/>
</dbReference>
<evidence type="ECO:0000313" key="6">
    <source>
        <dbReference type="Proteomes" id="UP001596157"/>
    </source>
</evidence>
<keyword evidence="6" id="KW-1185">Reference proteome</keyword>
<evidence type="ECO:0000256" key="2">
    <source>
        <dbReference type="ARBA" id="ARBA00023125"/>
    </source>
</evidence>
<dbReference type="SMART" id="SM00418">
    <property type="entry name" value="HTH_ARSR"/>
    <property type="match status" value="1"/>
</dbReference>
<dbReference type="Pfam" id="PF12840">
    <property type="entry name" value="HTH_20"/>
    <property type="match status" value="1"/>
</dbReference>
<dbReference type="InterPro" id="IPR036388">
    <property type="entry name" value="WH-like_DNA-bd_sf"/>
</dbReference>
<dbReference type="InterPro" id="IPR036390">
    <property type="entry name" value="WH_DNA-bd_sf"/>
</dbReference>
<evidence type="ECO:0000256" key="3">
    <source>
        <dbReference type="ARBA" id="ARBA00023163"/>
    </source>
</evidence>
<sequence length="191" mass="21531">MADRKMISDPKRLKALSHPLRWKLIDLLTINGSATATQCAEAVGESVASCSYHLNMLAKYGFVQQAEGGQGREKPWRLIDREQSYTHDGLSEEDTLAAEAATEALLEHEFQRMRDYLRTHDREPDAWRGFGGFTGMTQHLTAAEASQLREDIEALFQRYSGRNELENRPSGSRPVRFQLMSYAIPGTAETP</sequence>
<dbReference type="InterPro" id="IPR051081">
    <property type="entry name" value="HTH_MetalResp_TranReg"/>
</dbReference>
<keyword evidence="1" id="KW-0805">Transcription regulation</keyword>
<dbReference type="InterPro" id="IPR001845">
    <property type="entry name" value="HTH_ArsR_DNA-bd_dom"/>
</dbReference>
<evidence type="ECO:0000256" key="1">
    <source>
        <dbReference type="ARBA" id="ARBA00023015"/>
    </source>
</evidence>
<keyword evidence="2" id="KW-0238">DNA-binding</keyword>
<name>A0ABW0EHA9_9PSEU</name>
<keyword evidence="3" id="KW-0804">Transcription</keyword>
<dbReference type="SUPFAM" id="SSF46785">
    <property type="entry name" value="Winged helix' DNA-binding domain"/>
    <property type="match status" value="1"/>
</dbReference>